<dbReference type="GO" id="GO:0005975">
    <property type="term" value="P:carbohydrate metabolic process"/>
    <property type="evidence" value="ECO:0007669"/>
    <property type="project" value="InterPro"/>
</dbReference>
<dbReference type="GO" id="GO:0004560">
    <property type="term" value="F:alpha-L-fucosidase activity"/>
    <property type="evidence" value="ECO:0007669"/>
    <property type="project" value="InterPro"/>
</dbReference>
<feature type="domain" description="Alpha fucosidase A-like C-terminal" evidence="2">
    <location>
        <begin position="719"/>
        <end position="776"/>
    </location>
</feature>
<dbReference type="InterPro" id="IPR027414">
    <property type="entry name" value="GH95_N_dom"/>
</dbReference>
<proteinExistence type="predicted"/>
<protein>
    <submittedName>
        <fullName evidence="4">Alpha-L-fucosidase 2</fullName>
    </submittedName>
</protein>
<sequence length="818" mass="87948">MLPTPHSRVGRRADDLVLSWPRPAGSWSEAAAVGNGRLGAMVFGGVDRSRFQVNDATVWSGTPDGPAAGLAEVLAGGAGPDRLADLRTAIRAGDHRRAEALAKSFQGRYSQEYLPFVDVWMSLDAGPGAAYRGRTLNLDTGVVSEEITLGDRRVERHTWASRPAQALCVWVTVEGGTVDLGVEMSSQLRVVHRAADRAGLVLGVEVPVDGAPLHEKDVAEPLRYAQGATGGYDPFAAAAVHVDTDGEVTVSGEAWQVSGATYALMTVSSATGAADAWAGRPASADRQERLDAAAHLAASAASAGADKLLPAHEADLRALLGATRLAIGDRRAGTVDVQRDLLNGADERLVATVIFQLGRYLLASASRPGGPPANLQGLWNDDLRPAWSSNYTVNINTQMNYWGAESAGLSECHEPLFDLLDRLADNGREVSLRLYGTRGWVTHHNTDVWGWALPVGMGHGNPSWANWMMGGVWLTQHVWDRYQYDQDLGFLRERGWPLMRGCAEFCLDWLVDIGTGHLETIPSTSPENLFLTGEGATAALTYSTAMDIALIRALFTNLLDAAELLGTQDDPVCTEIRAALPRLRPPGLTRDGRLLEWAEDLPEQDPAHRHLSHLAGLYPLDQIDPERTPELAEAAARSLDGRGNGVMGWSWAWKIALRARLGHAGTARDLLLEATRPFTPDPGGPQWGGLLPNLFSSGPPFQMDGNFGLMAAVLEMVVQSHGGVIRLLPALPETWPDGSVRGVRCRGGWIVDLAWERGRLTSATVRGAHTSGVRTARVRWGATTVETAVAAGEEVRLEAALTAEVPTERSRTSRGSRT</sequence>
<dbReference type="STRING" id="683260.SAMN05421874_104350"/>
<dbReference type="Pfam" id="PF14498">
    <property type="entry name" value="Glyco_hyd_65N_2"/>
    <property type="match status" value="1"/>
</dbReference>
<dbReference type="EMBL" id="FNFB01000004">
    <property type="protein sequence ID" value="SDK00335.1"/>
    <property type="molecule type" value="Genomic_DNA"/>
</dbReference>
<evidence type="ECO:0000259" key="1">
    <source>
        <dbReference type="Pfam" id="PF14498"/>
    </source>
</evidence>
<dbReference type="InterPro" id="IPR008928">
    <property type="entry name" value="6-hairpin_glycosidase_sf"/>
</dbReference>
<feature type="domain" description="Glycosyl hydrolase family 95 catalytic" evidence="3">
    <location>
        <begin position="306"/>
        <end position="716"/>
    </location>
</feature>
<dbReference type="InterPro" id="IPR016518">
    <property type="entry name" value="Alpha-L-fucosidase"/>
</dbReference>
<gene>
    <name evidence="4" type="ORF">SAMN05421874_104350</name>
</gene>
<evidence type="ECO:0000313" key="4">
    <source>
        <dbReference type="EMBL" id="SDK00335.1"/>
    </source>
</evidence>
<dbReference type="PANTHER" id="PTHR31084:SF0">
    <property type="entry name" value="ALPHA-L-FUCOSIDASE 2"/>
    <property type="match status" value="1"/>
</dbReference>
<dbReference type="RefSeq" id="WP_090762159.1">
    <property type="nucleotide sequence ID" value="NZ_FNFB01000004.1"/>
</dbReference>
<dbReference type="Pfam" id="PF21307">
    <property type="entry name" value="Glyco_hydro_95_C"/>
    <property type="match status" value="1"/>
</dbReference>
<dbReference type="InterPro" id="IPR049053">
    <property type="entry name" value="AFCA-like_C"/>
</dbReference>
<dbReference type="Pfam" id="PF22124">
    <property type="entry name" value="Glyco_hydro_95_cat"/>
    <property type="match status" value="1"/>
</dbReference>
<keyword evidence="5" id="KW-1185">Reference proteome</keyword>
<accession>A0A1G8YDP2</accession>
<reference evidence="4 5" key="1">
    <citation type="submission" date="2016-10" db="EMBL/GenBank/DDBJ databases">
        <authorList>
            <person name="de Groot N.N."/>
        </authorList>
    </citation>
    <scope>NUCLEOTIDE SEQUENCE [LARGE SCALE GENOMIC DNA]</scope>
    <source>
        <strain evidence="4 5">CGMCC 4.5681</strain>
    </source>
</reference>
<dbReference type="InterPro" id="IPR054363">
    <property type="entry name" value="GH95_cat"/>
</dbReference>
<feature type="domain" description="Glycosyl hydrolase family 95 N-terminal" evidence="1">
    <location>
        <begin position="21"/>
        <end position="273"/>
    </location>
</feature>
<evidence type="ECO:0000259" key="2">
    <source>
        <dbReference type="Pfam" id="PF21307"/>
    </source>
</evidence>
<name>A0A1G8YDP2_9ACTN</name>
<organism evidence="4 5">
    <name type="scientific">Nonomuraea maritima</name>
    <dbReference type="NCBI Taxonomy" id="683260"/>
    <lineage>
        <taxon>Bacteria</taxon>
        <taxon>Bacillati</taxon>
        <taxon>Actinomycetota</taxon>
        <taxon>Actinomycetes</taxon>
        <taxon>Streptosporangiales</taxon>
        <taxon>Streptosporangiaceae</taxon>
        <taxon>Nonomuraea</taxon>
    </lineage>
</organism>
<dbReference type="PIRSF" id="PIRSF007663">
    <property type="entry name" value="UCP007663"/>
    <property type="match status" value="1"/>
</dbReference>
<evidence type="ECO:0000259" key="3">
    <source>
        <dbReference type="Pfam" id="PF22124"/>
    </source>
</evidence>
<dbReference type="Gene3D" id="1.50.10.10">
    <property type="match status" value="1"/>
</dbReference>
<dbReference type="OrthoDB" id="9802600at2"/>
<dbReference type="PANTHER" id="PTHR31084">
    <property type="entry name" value="ALPHA-L-FUCOSIDASE 2"/>
    <property type="match status" value="1"/>
</dbReference>
<evidence type="ECO:0000313" key="5">
    <source>
        <dbReference type="Proteomes" id="UP000198683"/>
    </source>
</evidence>
<dbReference type="Proteomes" id="UP000198683">
    <property type="component" value="Unassembled WGS sequence"/>
</dbReference>
<dbReference type="InterPro" id="IPR012341">
    <property type="entry name" value="6hp_glycosidase-like_sf"/>
</dbReference>
<dbReference type="AlphaFoldDB" id="A0A1G8YDP2"/>
<dbReference type="SUPFAM" id="SSF48208">
    <property type="entry name" value="Six-hairpin glycosidases"/>
    <property type="match status" value="1"/>
</dbReference>